<feature type="domain" description="NADP-dependent oxidoreductase" evidence="2">
    <location>
        <begin position="23"/>
        <end position="315"/>
    </location>
</feature>
<dbReference type="EMBL" id="JBFNQN010000016">
    <property type="protein sequence ID" value="MEW9267246.1"/>
    <property type="molecule type" value="Genomic_DNA"/>
</dbReference>
<evidence type="ECO:0000256" key="1">
    <source>
        <dbReference type="ARBA" id="ARBA00023002"/>
    </source>
</evidence>
<keyword evidence="1" id="KW-0560">Oxidoreductase</keyword>
<evidence type="ECO:0000313" key="3">
    <source>
        <dbReference type="EMBL" id="MEW9267246.1"/>
    </source>
</evidence>
<dbReference type="PANTHER" id="PTHR43625">
    <property type="entry name" value="AFLATOXIN B1 ALDEHYDE REDUCTASE"/>
    <property type="match status" value="1"/>
</dbReference>
<dbReference type="InterPro" id="IPR023210">
    <property type="entry name" value="NADP_OxRdtase_dom"/>
</dbReference>
<gene>
    <name evidence="3" type="ORF">AB1207_21045</name>
</gene>
<dbReference type="RefSeq" id="WP_367640510.1">
    <property type="nucleotide sequence ID" value="NZ_JBFNQN010000016.1"/>
</dbReference>
<accession>A0ABV3PC75</accession>
<dbReference type="Proteomes" id="UP001555826">
    <property type="component" value="Unassembled WGS sequence"/>
</dbReference>
<sequence length="336" mass="35956">MTTRSTTMRTLGTVDGGLTVSALGLGCMGMSQSYGPNPGDRQEMVGVLRGAVERGVTLFDTAEVYGPYDNEELVGEALEPLRDRVVLATKFGWDIQDGKSVGTDSRPEQIRRVADASLTRLRTDRIDLFYQHRVDPDVPIEEVAGAVAELVAAGKVLHFGLSEAGAGTIRRAHAVHPVTALQSEYSLWTREIEAEVLPVLDELGISLVPFSPLGKGFLTGAVDTSTEFAADDIRTRIPRFTEENRAANQALVDLVSRVAGTLGGTPAQVALAWLLAQRPDIVPIPGTRRLSRLEENLGAVELHLGADDLAELSAAAEQLGVAGERYNAAMQAMTGL</sequence>
<dbReference type="PANTHER" id="PTHR43625:SF77">
    <property type="entry name" value="ALDO-KETO REDUCTASE"/>
    <property type="match status" value="1"/>
</dbReference>
<dbReference type="PROSITE" id="PS51257">
    <property type="entry name" value="PROKAR_LIPOPROTEIN"/>
    <property type="match status" value="1"/>
</dbReference>
<evidence type="ECO:0000259" key="2">
    <source>
        <dbReference type="Pfam" id="PF00248"/>
    </source>
</evidence>
<proteinExistence type="predicted"/>
<protein>
    <submittedName>
        <fullName evidence="3">Aldo/keto reductase</fullName>
    </submittedName>
</protein>
<dbReference type="InterPro" id="IPR036812">
    <property type="entry name" value="NAD(P)_OxRdtase_dom_sf"/>
</dbReference>
<keyword evidence="4" id="KW-1185">Reference proteome</keyword>
<comment type="caution">
    <text evidence="3">The sequence shown here is derived from an EMBL/GenBank/DDBJ whole genome shotgun (WGS) entry which is preliminary data.</text>
</comment>
<reference evidence="3 4" key="1">
    <citation type="submission" date="2024-07" db="EMBL/GenBank/DDBJ databases">
        <authorList>
            <person name="Thanompreechachai J."/>
            <person name="Duangmal K."/>
        </authorList>
    </citation>
    <scope>NUCLEOTIDE SEQUENCE [LARGE SCALE GENOMIC DNA]</scope>
    <source>
        <strain evidence="3 4">KCTC 19886</strain>
    </source>
</reference>
<name>A0ABV3PC75_9ACTN</name>
<dbReference type="CDD" id="cd19078">
    <property type="entry name" value="AKR_AKR13C1_2"/>
    <property type="match status" value="1"/>
</dbReference>
<dbReference type="InterPro" id="IPR050791">
    <property type="entry name" value="Aldo-Keto_reductase"/>
</dbReference>
<dbReference type="Gene3D" id="3.20.20.100">
    <property type="entry name" value="NADP-dependent oxidoreductase domain"/>
    <property type="match status" value="1"/>
</dbReference>
<dbReference type="SUPFAM" id="SSF51430">
    <property type="entry name" value="NAD(P)-linked oxidoreductase"/>
    <property type="match status" value="1"/>
</dbReference>
<organism evidence="3 4">
    <name type="scientific">Kineococcus endophyticus</name>
    <dbReference type="NCBI Taxonomy" id="1181883"/>
    <lineage>
        <taxon>Bacteria</taxon>
        <taxon>Bacillati</taxon>
        <taxon>Actinomycetota</taxon>
        <taxon>Actinomycetes</taxon>
        <taxon>Kineosporiales</taxon>
        <taxon>Kineosporiaceae</taxon>
        <taxon>Kineococcus</taxon>
    </lineage>
</organism>
<dbReference type="Pfam" id="PF00248">
    <property type="entry name" value="Aldo_ket_red"/>
    <property type="match status" value="1"/>
</dbReference>
<evidence type="ECO:0000313" key="4">
    <source>
        <dbReference type="Proteomes" id="UP001555826"/>
    </source>
</evidence>